<dbReference type="FunFam" id="3.50.50.60:FF:000033">
    <property type="entry name" value="Nitrite reductase [NAD(P)H], large subunit"/>
    <property type="match status" value="1"/>
</dbReference>
<dbReference type="RefSeq" id="WP_063975063.1">
    <property type="nucleotide sequence ID" value="NZ_LQWZ01000033.1"/>
</dbReference>
<accession>A0A177KLR0</accession>
<comment type="cofactor">
    <cofactor evidence="15">
        <name>siroheme</name>
        <dbReference type="ChEBI" id="CHEBI:60052"/>
    </cofactor>
    <text evidence="15">Binds 1 siroheme per subunit.</text>
</comment>
<dbReference type="Proteomes" id="UP000077271">
    <property type="component" value="Unassembled WGS sequence"/>
</dbReference>
<feature type="binding site" evidence="15">
    <location>
        <position position="622"/>
    </location>
    <ligand>
        <name>[4Fe-4S] cluster</name>
        <dbReference type="ChEBI" id="CHEBI:49883"/>
    </ligand>
</feature>
<dbReference type="SUPFAM" id="SSF56014">
    <property type="entry name" value="Nitrite and sulphite reductase 4Fe-4S domain-like"/>
    <property type="match status" value="1"/>
</dbReference>
<dbReference type="CDD" id="cd19944">
    <property type="entry name" value="NirB_Fer2_BFD-like_2"/>
    <property type="match status" value="1"/>
</dbReference>
<dbReference type="InterPro" id="IPR045854">
    <property type="entry name" value="NO2/SO3_Rdtase_4Fe4S_sf"/>
</dbReference>
<comment type="pathway">
    <text evidence="2">Nitrogen metabolism; nitrate reduction (assimilation).</text>
</comment>
<comment type="cofactor">
    <cofactor evidence="13">
        <name>[2Fe-2S] cluster</name>
        <dbReference type="ChEBI" id="CHEBI:190135"/>
    </cofactor>
</comment>
<evidence type="ECO:0000256" key="10">
    <source>
        <dbReference type="ARBA" id="ARBA00023004"/>
    </source>
</evidence>
<keyword evidence="10 15" id="KW-0408">Iron</keyword>
<dbReference type="InterPro" id="IPR016156">
    <property type="entry name" value="FAD/NAD-linked_Rdtase_dimer_sf"/>
</dbReference>
<dbReference type="OrthoDB" id="9802028at2"/>
<dbReference type="InterPro" id="IPR006067">
    <property type="entry name" value="NO2/SO3_Rdtase_4Fe4S_dom"/>
</dbReference>
<protein>
    <submittedName>
        <fullName evidence="21">Nitrate reductase</fullName>
    </submittedName>
</protein>
<dbReference type="InterPro" id="IPR052034">
    <property type="entry name" value="NasD-like"/>
</dbReference>
<keyword evidence="11 15" id="KW-0411">Iron-sulfur</keyword>
<comment type="cofactor">
    <cofactor evidence="15">
        <name>[4Fe-4S] cluster</name>
        <dbReference type="ChEBI" id="CHEBI:49883"/>
    </cofactor>
    <text evidence="15">Binds 1 [4Fe-4S] cluster per subunit.</text>
</comment>
<evidence type="ECO:0000256" key="1">
    <source>
        <dbReference type="ARBA" id="ARBA00001974"/>
    </source>
</evidence>
<reference evidence="21 22" key="1">
    <citation type="submission" date="2016-01" db="EMBL/GenBank/DDBJ databases">
        <title>Investigation of taxonomic status of Bacillus aminovorans.</title>
        <authorList>
            <person name="Verma A."/>
            <person name="Pal Y."/>
            <person name="Krishnamurthi S."/>
        </authorList>
    </citation>
    <scope>NUCLEOTIDE SEQUENCE [LARGE SCALE GENOMIC DNA]</scope>
    <source>
        <strain evidence="21 22">DSM 4337</strain>
    </source>
</reference>
<dbReference type="GO" id="GO:0050660">
    <property type="term" value="F:flavin adenine dinucleotide binding"/>
    <property type="evidence" value="ECO:0007669"/>
    <property type="project" value="UniProtKB-UniRule"/>
</dbReference>
<dbReference type="Gene3D" id="1.10.10.1100">
    <property type="entry name" value="BFD-like [2Fe-2S]-binding domain"/>
    <property type="match status" value="1"/>
</dbReference>
<comment type="similarity">
    <text evidence="3">Belongs to the nitrite and sulfite reductase 4Fe-4S domain family.</text>
</comment>
<dbReference type="InterPro" id="IPR036188">
    <property type="entry name" value="FAD/NAD-bd_sf"/>
</dbReference>
<keyword evidence="5 14" id="KW-0285">Flavoprotein</keyword>
<keyword evidence="7 15" id="KW-0479">Metal-binding</keyword>
<dbReference type="GO" id="GO:0098809">
    <property type="term" value="F:nitrite reductase activity"/>
    <property type="evidence" value="ECO:0007669"/>
    <property type="project" value="InterPro"/>
</dbReference>
<evidence type="ECO:0000259" key="17">
    <source>
        <dbReference type="Pfam" id="PF03460"/>
    </source>
</evidence>
<evidence type="ECO:0000256" key="3">
    <source>
        <dbReference type="ARBA" id="ARBA00010429"/>
    </source>
</evidence>
<dbReference type="Gene3D" id="3.30.413.10">
    <property type="entry name" value="Sulfite Reductase Hemoprotein, domain 1"/>
    <property type="match status" value="1"/>
</dbReference>
<dbReference type="Pfam" id="PF01077">
    <property type="entry name" value="NIR_SIR"/>
    <property type="match status" value="1"/>
</dbReference>
<dbReference type="AlphaFoldDB" id="A0A177KLR0"/>
<evidence type="ECO:0000256" key="4">
    <source>
        <dbReference type="ARBA" id="ARBA00022617"/>
    </source>
</evidence>
<evidence type="ECO:0000256" key="13">
    <source>
        <dbReference type="ARBA" id="ARBA00034078"/>
    </source>
</evidence>
<dbReference type="GO" id="GO:0046872">
    <property type="term" value="F:metal ion binding"/>
    <property type="evidence" value="ECO:0007669"/>
    <property type="project" value="UniProtKB-KW"/>
</dbReference>
<dbReference type="PANTHER" id="PTHR43809:SF1">
    <property type="entry name" value="NITRITE REDUCTASE (NADH) LARGE SUBUNIT"/>
    <property type="match status" value="1"/>
</dbReference>
<gene>
    <name evidence="21" type="ORF">AWH48_06815</name>
</gene>
<keyword evidence="12 14" id="KW-0534">Nitrate assimilation</keyword>
<keyword evidence="9" id="KW-0560">Oxidoreductase</keyword>
<dbReference type="InterPro" id="IPR007419">
    <property type="entry name" value="BFD-like_2Fe2S-bd_dom"/>
</dbReference>
<dbReference type="PANTHER" id="PTHR43809">
    <property type="entry name" value="NITRITE REDUCTASE (NADH) LARGE SUBUNIT"/>
    <property type="match status" value="1"/>
</dbReference>
<dbReference type="CDD" id="cd19943">
    <property type="entry name" value="NirB_Fer2_BFD-like_1"/>
    <property type="match status" value="1"/>
</dbReference>
<evidence type="ECO:0000256" key="12">
    <source>
        <dbReference type="ARBA" id="ARBA00023063"/>
    </source>
</evidence>
<dbReference type="InterPro" id="IPR005117">
    <property type="entry name" value="NiRdtase/SiRdtase_haem-b_fer"/>
</dbReference>
<evidence type="ECO:0000256" key="5">
    <source>
        <dbReference type="ARBA" id="ARBA00022630"/>
    </source>
</evidence>
<proteinExistence type="inferred from homology"/>
<dbReference type="InterPro" id="IPR017121">
    <property type="entry name" value="Nitrite_Rdtase_lsu"/>
</dbReference>
<dbReference type="GO" id="GO:0051537">
    <property type="term" value="F:2 iron, 2 sulfur cluster binding"/>
    <property type="evidence" value="ECO:0007669"/>
    <property type="project" value="UniProtKB-KW"/>
</dbReference>
<dbReference type="PRINTS" id="PR00368">
    <property type="entry name" value="FADPNR"/>
</dbReference>
<dbReference type="SUPFAM" id="SSF55124">
    <property type="entry name" value="Nitrite/Sulfite reductase N-terminal domain-like"/>
    <property type="match status" value="1"/>
</dbReference>
<evidence type="ECO:0000313" key="21">
    <source>
        <dbReference type="EMBL" id="OAH54312.1"/>
    </source>
</evidence>
<dbReference type="Pfam" id="PF03460">
    <property type="entry name" value="NIR_SIR_ferr"/>
    <property type="match status" value="1"/>
</dbReference>
<dbReference type="PRINTS" id="PR00411">
    <property type="entry name" value="PNDRDTASEI"/>
</dbReference>
<dbReference type="GO" id="GO:0042128">
    <property type="term" value="P:nitrate assimilation"/>
    <property type="evidence" value="ECO:0007669"/>
    <property type="project" value="UniProtKB-UniRule"/>
</dbReference>
<dbReference type="GO" id="GO:0051539">
    <property type="term" value="F:4 iron, 4 sulfur cluster binding"/>
    <property type="evidence" value="ECO:0007669"/>
    <property type="project" value="UniProtKB-KW"/>
</dbReference>
<sequence>MDKRKIVVIGNGMAGVRCVEEIVKINPHSFRITIFGKEPHPNYNRILLSKVLQGDTSVESITLNDWNWYEENNITLFIDEPVIKLDTEQKCVITAKRTVEYDELVLATGSLPFMLPLPGAKKEGVTAFRDISDCEKMIELSKKHKKAIVIGGGLLGLEAARGLLNLGMKVDVVHIGDYIMNRQLDQTAATMLQKELEKQGMNFLFQKHSAEITGHKRAKGLNFKDGSRREADLIVMAVGVRPNIELVSGTAIKTNRAIVVDDYMKTNVPNVYAVGECAEHRGLVYGLVAPLYEQGKILAAHLCGMETRGYQGTILSTQLKVSGVNVFSAGEFMECDNTQSLNWYDGIRNTYKKIVVRDNKIVGAVLFGDIQEGTKLFDMIQKKTDYAILEKEMKSGESSSKNGDVLIASMADQDMVCACNGVSKGSIVNAVCELDLQSVDEIKECTKASSSCGGCRQVVAGILDYVQRNGAGEDKVKETICACTDAEHSTLLEVIQLYPGDSQSKIMNRLGWNNEDGCVICRPALHYYMGIHSQSLPDIIEERQTDGTYVIAPRMYGGVTGADQLRQIANVVEKYAIPLVKLAAGPRMELYGVKEGDAATIRAELNAACPPYGKEIHAVGTCAGIQYAEEAIQDSVQVGMLLERELETITVPASVTIGVSASPLDEAHSLKGDIGLIGAPGGWELYVSGERFYVTMTDEEVISMAAALLHYYRETAFYLEPLSVWIERMGIVFIREEVLKRKNRNKNKKISTGGCHVTR</sequence>
<evidence type="ECO:0000259" key="18">
    <source>
        <dbReference type="Pfam" id="PF04324"/>
    </source>
</evidence>
<feature type="domain" description="Nitrite/sulphite reductase 4Fe-4S" evidence="16">
    <location>
        <begin position="613"/>
        <end position="744"/>
    </location>
</feature>
<comment type="caution">
    <text evidence="21">The sequence shown here is derived from an EMBL/GenBank/DDBJ whole genome shotgun (WGS) entry which is preliminary data.</text>
</comment>
<evidence type="ECO:0000256" key="7">
    <source>
        <dbReference type="ARBA" id="ARBA00022723"/>
    </source>
</evidence>
<keyword evidence="4 15" id="KW-0349">Heme</keyword>
<feature type="domain" description="BFD-like [2Fe-2S]-binding" evidence="18">
    <location>
        <begin position="415"/>
        <end position="464"/>
    </location>
</feature>
<evidence type="ECO:0000256" key="6">
    <source>
        <dbReference type="ARBA" id="ARBA00022714"/>
    </source>
</evidence>
<dbReference type="GO" id="GO:0050661">
    <property type="term" value="F:NADP binding"/>
    <property type="evidence" value="ECO:0007669"/>
    <property type="project" value="UniProtKB-UniRule"/>
</dbReference>
<dbReference type="EMBL" id="LQWZ01000033">
    <property type="protein sequence ID" value="OAH54312.1"/>
    <property type="molecule type" value="Genomic_DNA"/>
</dbReference>
<evidence type="ECO:0000256" key="15">
    <source>
        <dbReference type="PIRSR" id="PIRSR037149-1"/>
    </source>
</evidence>
<feature type="domain" description="FAD/NAD(P)-binding" evidence="19">
    <location>
        <begin position="5"/>
        <end position="280"/>
    </location>
</feature>
<dbReference type="SUPFAM" id="SSF51905">
    <property type="entry name" value="FAD/NAD(P)-binding domain"/>
    <property type="match status" value="2"/>
</dbReference>
<evidence type="ECO:0000256" key="14">
    <source>
        <dbReference type="PIRNR" id="PIRNR037149"/>
    </source>
</evidence>
<evidence type="ECO:0000256" key="11">
    <source>
        <dbReference type="ARBA" id="ARBA00023014"/>
    </source>
</evidence>
<dbReference type="InterPro" id="IPR012744">
    <property type="entry name" value="Nitri_red_NirB"/>
</dbReference>
<dbReference type="Pfam" id="PF18267">
    <property type="entry name" value="Rubredoxin_C"/>
    <property type="match status" value="1"/>
</dbReference>
<dbReference type="NCBIfam" id="TIGR02374">
    <property type="entry name" value="nitri_red_nirB"/>
    <property type="match status" value="1"/>
</dbReference>
<keyword evidence="15" id="KW-0004">4Fe-4S</keyword>
<keyword evidence="8 14" id="KW-0274">FAD</keyword>
<dbReference type="Pfam" id="PF04324">
    <property type="entry name" value="Fer2_BFD"/>
    <property type="match status" value="1"/>
</dbReference>
<dbReference type="InterPro" id="IPR023753">
    <property type="entry name" value="FAD/NAD-binding_dom"/>
</dbReference>
<comment type="cofactor">
    <cofactor evidence="1 14">
        <name>FAD</name>
        <dbReference type="ChEBI" id="CHEBI:57692"/>
    </cofactor>
</comment>
<feature type="domain" description="NADH-rubredoxin oxidoreductase C-terminal" evidence="20">
    <location>
        <begin position="316"/>
        <end position="384"/>
    </location>
</feature>
<evidence type="ECO:0000256" key="9">
    <source>
        <dbReference type="ARBA" id="ARBA00023002"/>
    </source>
</evidence>
<dbReference type="InterPro" id="IPR036136">
    <property type="entry name" value="Nit/Sulf_reduc_fer-like_dom_sf"/>
</dbReference>
<organism evidence="21 22">
    <name type="scientific">Domibacillus aminovorans</name>
    <dbReference type="NCBI Taxonomy" id="29332"/>
    <lineage>
        <taxon>Bacteria</taxon>
        <taxon>Bacillati</taxon>
        <taxon>Bacillota</taxon>
        <taxon>Bacilli</taxon>
        <taxon>Bacillales</taxon>
        <taxon>Bacillaceae</taxon>
        <taxon>Domibacillus</taxon>
    </lineage>
</organism>
<dbReference type="Gene3D" id="3.30.390.30">
    <property type="match status" value="1"/>
</dbReference>
<evidence type="ECO:0000259" key="19">
    <source>
        <dbReference type="Pfam" id="PF07992"/>
    </source>
</evidence>
<dbReference type="InterPro" id="IPR041854">
    <property type="entry name" value="BFD-like_2Fe2S-bd_dom_sf"/>
</dbReference>
<evidence type="ECO:0000259" key="20">
    <source>
        <dbReference type="Pfam" id="PF18267"/>
    </source>
</evidence>
<evidence type="ECO:0000256" key="2">
    <source>
        <dbReference type="ARBA" id="ARBA00005096"/>
    </source>
</evidence>
<feature type="domain" description="Nitrite/Sulfite reductase ferredoxin-like" evidence="17">
    <location>
        <begin position="542"/>
        <end position="608"/>
    </location>
</feature>
<dbReference type="Pfam" id="PF07992">
    <property type="entry name" value="Pyr_redox_2"/>
    <property type="match status" value="1"/>
</dbReference>
<evidence type="ECO:0000256" key="8">
    <source>
        <dbReference type="ARBA" id="ARBA00022827"/>
    </source>
</evidence>
<dbReference type="Gene3D" id="3.50.50.60">
    <property type="entry name" value="FAD/NAD(P)-binding domain"/>
    <property type="match status" value="2"/>
</dbReference>
<evidence type="ECO:0000259" key="16">
    <source>
        <dbReference type="Pfam" id="PF01077"/>
    </source>
</evidence>
<name>A0A177KLR0_9BACI</name>
<keyword evidence="6" id="KW-0001">2Fe-2S</keyword>
<evidence type="ECO:0000313" key="22">
    <source>
        <dbReference type="Proteomes" id="UP000077271"/>
    </source>
</evidence>
<dbReference type="InterPro" id="IPR041575">
    <property type="entry name" value="Rubredoxin_C"/>
</dbReference>
<dbReference type="PIRSF" id="PIRSF037149">
    <property type="entry name" value="NirB"/>
    <property type="match status" value="1"/>
</dbReference>
<dbReference type="GO" id="GO:0020037">
    <property type="term" value="F:heme binding"/>
    <property type="evidence" value="ECO:0007669"/>
    <property type="project" value="InterPro"/>
</dbReference>